<dbReference type="Gene3D" id="2.60.120.260">
    <property type="entry name" value="Galactose-binding domain-like"/>
    <property type="match status" value="1"/>
</dbReference>
<dbReference type="InterPro" id="IPR006104">
    <property type="entry name" value="Glyco_hydro_2_N"/>
</dbReference>
<dbReference type="HOGENOM" id="CLU_002346_1_1_12"/>
<dbReference type="PRINTS" id="PR00132">
    <property type="entry name" value="GLHYDRLASE2"/>
</dbReference>
<dbReference type="PANTHER" id="PTHR46323:SF2">
    <property type="entry name" value="BETA-GALACTOSIDASE"/>
    <property type="match status" value="1"/>
</dbReference>
<evidence type="ECO:0000256" key="3">
    <source>
        <dbReference type="ARBA" id="ARBA00012756"/>
    </source>
</evidence>
<dbReference type="Proteomes" id="UP000008466">
    <property type="component" value="Chromosome"/>
</dbReference>
<dbReference type="PANTHER" id="PTHR46323">
    <property type="entry name" value="BETA-GALACTOSIDASE"/>
    <property type="match status" value="1"/>
</dbReference>
<evidence type="ECO:0000256" key="1">
    <source>
        <dbReference type="ARBA" id="ARBA00001412"/>
    </source>
</evidence>
<keyword evidence="4 7" id="KW-0378">Hydrolase</keyword>
<dbReference type="OrthoDB" id="9801077at2"/>
<dbReference type="Pfam" id="PF00703">
    <property type="entry name" value="Glyco_hydro_2"/>
    <property type="match status" value="1"/>
</dbReference>
<comment type="catalytic activity">
    <reaction evidence="1 7">
        <text>Hydrolysis of terminal non-reducing beta-D-galactose residues in beta-D-galactosides.</text>
        <dbReference type="EC" id="3.2.1.23"/>
    </reaction>
</comment>
<dbReference type="InterPro" id="IPR050347">
    <property type="entry name" value="Bact_Beta-galactosidase"/>
</dbReference>
<proteinExistence type="inferred from homology"/>
<evidence type="ECO:0000313" key="10">
    <source>
        <dbReference type="Proteomes" id="UP000008466"/>
    </source>
</evidence>
<evidence type="ECO:0000256" key="2">
    <source>
        <dbReference type="ARBA" id="ARBA00007401"/>
    </source>
</evidence>
<feature type="domain" description="Beta galactosidase small chain/" evidence="8">
    <location>
        <begin position="762"/>
        <end position="1045"/>
    </location>
</feature>
<evidence type="ECO:0000256" key="6">
    <source>
        <dbReference type="ARBA" id="ARBA00032230"/>
    </source>
</evidence>
<dbReference type="EC" id="3.2.1.23" evidence="3 7"/>
<dbReference type="SMART" id="SM01038">
    <property type="entry name" value="Bgal_small_N"/>
    <property type="match status" value="1"/>
</dbReference>
<dbReference type="InterPro" id="IPR036156">
    <property type="entry name" value="Beta-gal/glucu_dom_sf"/>
</dbReference>
<dbReference type="GO" id="GO:0005990">
    <property type="term" value="P:lactose catabolic process"/>
    <property type="evidence" value="ECO:0007669"/>
    <property type="project" value="TreeGrafter"/>
</dbReference>
<dbReference type="SUPFAM" id="SSF74650">
    <property type="entry name" value="Galactose mutarotase-like"/>
    <property type="match status" value="1"/>
</dbReference>
<accession>F0RVA8</accession>
<dbReference type="InterPro" id="IPR008979">
    <property type="entry name" value="Galactose-bd-like_sf"/>
</dbReference>
<dbReference type="InterPro" id="IPR006101">
    <property type="entry name" value="Glyco_hydro_2"/>
</dbReference>
<dbReference type="InterPro" id="IPR023230">
    <property type="entry name" value="Glyco_hydro_2_CS"/>
</dbReference>
<dbReference type="InterPro" id="IPR013783">
    <property type="entry name" value="Ig-like_fold"/>
</dbReference>
<dbReference type="Gene3D" id="2.60.40.10">
    <property type="entry name" value="Immunoglobulins"/>
    <property type="match status" value="2"/>
</dbReference>
<dbReference type="eggNOG" id="COG3250">
    <property type="taxonomic scope" value="Bacteria"/>
</dbReference>
<dbReference type="SUPFAM" id="SSF49785">
    <property type="entry name" value="Galactose-binding domain-like"/>
    <property type="match status" value="1"/>
</dbReference>
<dbReference type="InterPro" id="IPR006102">
    <property type="entry name" value="Ig-like_GH2"/>
</dbReference>
<evidence type="ECO:0000256" key="4">
    <source>
        <dbReference type="ARBA" id="ARBA00022801"/>
    </source>
</evidence>
<gene>
    <name evidence="9" type="ordered locus">SpiBuddy_1003</name>
</gene>
<dbReference type="KEGG" id="sbu:SpiBuddy_1003"/>
<keyword evidence="10" id="KW-1185">Reference proteome</keyword>
<dbReference type="InterPro" id="IPR011013">
    <property type="entry name" value="Gal_mutarotase_sf_dom"/>
</dbReference>
<dbReference type="AlphaFoldDB" id="F0RVA8"/>
<dbReference type="SUPFAM" id="SSF49303">
    <property type="entry name" value="beta-Galactosidase/glucuronidase domain"/>
    <property type="match status" value="2"/>
</dbReference>
<dbReference type="GO" id="GO:0009341">
    <property type="term" value="C:beta-galactosidase complex"/>
    <property type="evidence" value="ECO:0007669"/>
    <property type="project" value="InterPro"/>
</dbReference>
<dbReference type="RefSeq" id="WP_013606682.1">
    <property type="nucleotide sequence ID" value="NC_015152.1"/>
</dbReference>
<dbReference type="EMBL" id="CP002541">
    <property type="protein sequence ID" value="ADY12830.1"/>
    <property type="molecule type" value="Genomic_DNA"/>
</dbReference>
<evidence type="ECO:0000256" key="7">
    <source>
        <dbReference type="RuleBase" id="RU361154"/>
    </source>
</evidence>
<reference evidence="10" key="1">
    <citation type="submission" date="2011-02" db="EMBL/GenBank/DDBJ databases">
        <title>Complete sequence of Spirochaeta sp. Buddy.</title>
        <authorList>
            <person name="Lucas S."/>
            <person name="Copeland A."/>
            <person name="Lapidus A."/>
            <person name="Cheng J.-F."/>
            <person name="Goodwin L."/>
            <person name="Pitluck S."/>
            <person name="Zeytun A."/>
            <person name="Detter J.C."/>
            <person name="Han C."/>
            <person name="Tapia R."/>
            <person name="Land M."/>
            <person name="Hauser L."/>
            <person name="Kyrpides N."/>
            <person name="Ivanova N."/>
            <person name="Mikhailova N."/>
            <person name="Pagani I."/>
            <person name="Ritalahti K.M."/>
            <person name="Loeffler F.E."/>
            <person name="Woyke T."/>
        </authorList>
    </citation>
    <scope>NUCLEOTIDE SEQUENCE [LARGE SCALE GENOMIC DNA]</scope>
    <source>
        <strain evidence="10">ATCC BAA-1886 / DSM 22777 / Buddy</strain>
    </source>
</reference>
<protein>
    <recommendedName>
        <fullName evidence="3 7">Beta-galactosidase</fullName>
        <ecNumber evidence="3 7">3.2.1.23</ecNumber>
    </recommendedName>
    <alternativeName>
        <fullName evidence="6 7">Lactase</fullName>
    </alternativeName>
</protein>
<dbReference type="SUPFAM" id="SSF51445">
    <property type="entry name" value="(Trans)glycosidases"/>
    <property type="match status" value="1"/>
</dbReference>
<dbReference type="Pfam" id="PF02836">
    <property type="entry name" value="Glyco_hydro_2_C"/>
    <property type="match status" value="1"/>
</dbReference>
<sequence>MGTLFLHHRAWEQPSITSVNRLEMHSLPLAFPSKEQAFDYAKQGPVQRDLAGNPLYTCLDGTWSFLLYDSPLSVEEKVLDAHADLAWKPIQVPGSWSVQGYDKPHYTNVIMPFANTPPFPPEHNPTGVYRTTFTVDETWKKRRTILEVGSAESYLEVYVNAVFVGLSKDTRLAASFDVTDFVQQGENTLTLIVVRYSDASYVEDQDQWWFGGLHRSISLTSVPQVTMTDVKATVTVEPDLQKAKVEVRVSTTADTEPLFVNLYDMQGALLNAWQVQAQAKWFVSSIVVDSPELWSSEQPTLYYISLSLGDEHRVLPIGFRRVEISKRQLLINGKRVLIKGVNRHEHDQYMAKTLSVASMVEDIRLMKQHNFNAVRTCHYPDDRTWYELCDRYGLYVMDEANIETHANYDSICRDEMWASCFLERVQRMVRRDYNHPSVIVWSLGNEAGYGHNQDACAGWLRRYDQSRPIHYEGANRPEWGQGPHTLESLKRGRSATDIISPMYPPISLIEAWDHNTESCDDDRPLIMCEYSHAMGNSNGSLSDYWKAIRSSRGIQGGFIWDWVDQGILVDEKGNPVGMNAHAAADTQGGRAWRYGGDFGDQPTDYDFCLNGLVLPDRTPKPAMAECLKVQQSLHIRSEHPGSGRFTLYSELDFTTTANIGLRYKLISESDAGTLEGEIELPTLKAGTTWDFTLAQLSSEEAKTLISANQTFLLFESYLKQDTCWAEAGHVVAWDQFELSKPVKRAFPVPEAYLQKQADGRYCLETEAYKATINSEGLLSSLKFVGQRELLASPLNISLFRCPTENDGLKTLQGNKDLPEYAFYHDNKAFGQWFANDLDKTVLILLDEHMENGQLCTRHRMENPAGLDLGTFDQHWIFSFDTLYYSCTFCLSDAIREYPRVGLKCDLDTSWSAVRWFGRGPAENYPDRCEGSAIGDYYATVDELYVPYIVPQDHGVRTQIRCLDIYDGDTGGIHLHSHDELSFSLHKYSLSELWEKWHADELQRSSVNHLYLDAAVRGVGTATCGPDTLERYRVRSGVYRLSFTISSSH</sequence>
<dbReference type="PROSITE" id="PS00719">
    <property type="entry name" value="GLYCOSYL_HYDROL_F2_1"/>
    <property type="match status" value="1"/>
</dbReference>
<dbReference type="Pfam" id="PF02837">
    <property type="entry name" value="Glyco_hydro_2_N"/>
    <property type="match status" value="1"/>
</dbReference>
<dbReference type="InterPro" id="IPR017853">
    <property type="entry name" value="GH"/>
</dbReference>
<dbReference type="STRING" id="158189.SpiBuddy_1003"/>
<keyword evidence="5 7" id="KW-0326">Glycosidase</keyword>
<comment type="similarity">
    <text evidence="2 7">Belongs to the glycosyl hydrolase 2 family.</text>
</comment>
<dbReference type="GO" id="GO:0004565">
    <property type="term" value="F:beta-galactosidase activity"/>
    <property type="evidence" value="ECO:0007669"/>
    <property type="project" value="UniProtKB-EC"/>
</dbReference>
<dbReference type="InterPro" id="IPR004199">
    <property type="entry name" value="B-gal_small/dom_5"/>
</dbReference>
<dbReference type="Gene3D" id="3.20.20.80">
    <property type="entry name" value="Glycosidases"/>
    <property type="match status" value="1"/>
</dbReference>
<organism evidence="9 10">
    <name type="scientific">Sphaerochaeta globosa (strain ATCC BAA-1886 / DSM 22777 / Buddy)</name>
    <name type="common">Spirochaeta sp. (strain Buddy)</name>
    <dbReference type="NCBI Taxonomy" id="158189"/>
    <lineage>
        <taxon>Bacteria</taxon>
        <taxon>Pseudomonadati</taxon>
        <taxon>Spirochaetota</taxon>
        <taxon>Spirochaetia</taxon>
        <taxon>Spirochaetales</taxon>
        <taxon>Sphaerochaetaceae</taxon>
        <taxon>Sphaerochaeta</taxon>
    </lineage>
</organism>
<dbReference type="GO" id="GO:0030246">
    <property type="term" value="F:carbohydrate binding"/>
    <property type="evidence" value="ECO:0007669"/>
    <property type="project" value="InterPro"/>
</dbReference>
<dbReference type="InterPro" id="IPR014718">
    <property type="entry name" value="GH-type_carb-bd"/>
</dbReference>
<dbReference type="InterPro" id="IPR032312">
    <property type="entry name" value="LacZ_4"/>
</dbReference>
<evidence type="ECO:0000256" key="5">
    <source>
        <dbReference type="ARBA" id="ARBA00023295"/>
    </source>
</evidence>
<dbReference type="Pfam" id="PF02929">
    <property type="entry name" value="Bgal_small_N"/>
    <property type="match status" value="1"/>
</dbReference>
<dbReference type="InterPro" id="IPR006103">
    <property type="entry name" value="Glyco_hydro_2_cat"/>
</dbReference>
<dbReference type="Pfam" id="PF16353">
    <property type="entry name" value="LacZ_4"/>
    <property type="match status" value="1"/>
</dbReference>
<dbReference type="Gene3D" id="2.70.98.10">
    <property type="match status" value="1"/>
</dbReference>
<evidence type="ECO:0000313" key="9">
    <source>
        <dbReference type="EMBL" id="ADY12830.1"/>
    </source>
</evidence>
<name>F0RVA8_SPHGB</name>
<evidence type="ECO:0000259" key="8">
    <source>
        <dbReference type="SMART" id="SM01038"/>
    </source>
</evidence>